<evidence type="ECO:0000313" key="3">
    <source>
        <dbReference type="Proteomes" id="UP000572635"/>
    </source>
</evidence>
<proteinExistence type="predicted"/>
<reference evidence="2 3" key="1">
    <citation type="submission" date="2020-08" db="EMBL/GenBank/DDBJ databases">
        <title>Sequencing the genomes of 1000 actinobacteria strains.</title>
        <authorList>
            <person name="Klenk H.-P."/>
        </authorList>
    </citation>
    <scope>NUCLEOTIDE SEQUENCE [LARGE SCALE GENOMIC DNA]</scope>
    <source>
        <strain evidence="2 3">DSM 44551</strain>
    </source>
</reference>
<gene>
    <name evidence="2" type="ORF">HDA36_001921</name>
</gene>
<evidence type="ECO:0000313" key="2">
    <source>
        <dbReference type="EMBL" id="MBB5431837.1"/>
    </source>
</evidence>
<evidence type="ECO:0000259" key="1">
    <source>
        <dbReference type="Pfam" id="PF07179"/>
    </source>
</evidence>
<name>A0A7W8QJW4_9ACTN</name>
<sequence>MTSNDSPADYGPGFPANPVEQALLRVLEDEREGPDDTAADAAFLEALGAGRVWVPVPGGSGHREEDGAVALPSLELHGSVFIPVFTSREQYDQRSAEIPCAVLDVRDLAQVLPEGVGLAVNPGNASGLPVPSEAVPALVGP</sequence>
<keyword evidence="3" id="KW-1185">Reference proteome</keyword>
<dbReference type="Proteomes" id="UP000572635">
    <property type="component" value="Unassembled WGS sequence"/>
</dbReference>
<dbReference type="InterPro" id="IPR009839">
    <property type="entry name" value="SseB_N"/>
</dbReference>
<feature type="domain" description="SseB protein N-terminal" evidence="1">
    <location>
        <begin position="27"/>
        <end position="135"/>
    </location>
</feature>
<accession>A0A7W8QJW4</accession>
<dbReference type="AlphaFoldDB" id="A0A7W8QJW4"/>
<comment type="caution">
    <text evidence="2">The sequence shown here is derived from an EMBL/GenBank/DDBJ whole genome shotgun (WGS) entry which is preliminary data.</text>
</comment>
<dbReference type="Pfam" id="PF07179">
    <property type="entry name" value="SseB"/>
    <property type="match status" value="1"/>
</dbReference>
<organism evidence="2 3">
    <name type="scientific">Nocardiopsis composta</name>
    <dbReference type="NCBI Taxonomy" id="157465"/>
    <lineage>
        <taxon>Bacteria</taxon>
        <taxon>Bacillati</taxon>
        <taxon>Actinomycetota</taxon>
        <taxon>Actinomycetes</taxon>
        <taxon>Streptosporangiales</taxon>
        <taxon>Nocardiopsidaceae</taxon>
        <taxon>Nocardiopsis</taxon>
    </lineage>
</organism>
<dbReference type="EMBL" id="JACHDB010000001">
    <property type="protein sequence ID" value="MBB5431837.1"/>
    <property type="molecule type" value="Genomic_DNA"/>
</dbReference>
<dbReference type="RefSeq" id="WP_184391489.1">
    <property type="nucleotide sequence ID" value="NZ_BAAAJD010000032.1"/>
</dbReference>
<protein>
    <recommendedName>
        <fullName evidence="1">SseB protein N-terminal domain-containing protein</fullName>
    </recommendedName>
</protein>